<dbReference type="SUPFAM" id="SSF53335">
    <property type="entry name" value="S-adenosyl-L-methionine-dependent methyltransferases"/>
    <property type="match status" value="1"/>
</dbReference>
<keyword evidence="5" id="KW-1185">Reference proteome</keyword>
<dbReference type="GO" id="GO:0008168">
    <property type="term" value="F:methyltransferase activity"/>
    <property type="evidence" value="ECO:0007669"/>
    <property type="project" value="UniProtKB-KW"/>
</dbReference>
<dbReference type="EMBL" id="BKCM01000009">
    <property type="protein sequence ID" value="GER01233.1"/>
    <property type="molecule type" value="Genomic_DNA"/>
</dbReference>
<dbReference type="Gene3D" id="3.40.50.150">
    <property type="entry name" value="Vaccinia Virus protein VP39"/>
    <property type="match status" value="1"/>
</dbReference>
<evidence type="ECO:0000259" key="3">
    <source>
        <dbReference type="Pfam" id="PF05175"/>
    </source>
</evidence>
<dbReference type="Pfam" id="PF05175">
    <property type="entry name" value="MTS"/>
    <property type="match status" value="1"/>
</dbReference>
<dbReference type="Proteomes" id="UP000325187">
    <property type="component" value="Unassembled WGS sequence"/>
</dbReference>
<keyword evidence="4" id="KW-0808">Transferase</keyword>
<accession>A0A5A7MZ11</accession>
<dbReference type="RefSeq" id="WP_150002429.1">
    <property type="nucleotide sequence ID" value="NZ_BKCM01000009.1"/>
</dbReference>
<dbReference type="CDD" id="cd02440">
    <property type="entry name" value="AdoMet_MTases"/>
    <property type="match status" value="1"/>
</dbReference>
<reference evidence="4 5" key="1">
    <citation type="submission" date="2019-09" db="EMBL/GenBank/DDBJ databases">
        <title>NBRP : Genome information of microbial organism related human and environment.</title>
        <authorList>
            <person name="Hattori M."/>
            <person name="Oshima K."/>
            <person name="Inaba H."/>
            <person name="Suda W."/>
            <person name="Sakamoto M."/>
            <person name="Iino T."/>
            <person name="Kitahara M."/>
            <person name="Oshida Y."/>
            <person name="Iida T."/>
            <person name="Kudo T."/>
            <person name="Itoh T."/>
            <person name="Ohkuma M."/>
        </authorList>
    </citation>
    <scope>NUCLEOTIDE SEQUENCE [LARGE SCALE GENOMIC DNA]</scope>
    <source>
        <strain evidence="4 5">Mie-1</strain>
    </source>
</reference>
<name>A0A5A7MZ11_9PROT</name>
<evidence type="ECO:0000313" key="4">
    <source>
        <dbReference type="EMBL" id="GER01233.1"/>
    </source>
</evidence>
<dbReference type="PANTHER" id="PTHR47739:SF1">
    <property type="entry name" value="TRNA1(VAL) (ADENINE(37)-N6)-METHYLTRANSFERASE"/>
    <property type="match status" value="1"/>
</dbReference>
<dbReference type="AlphaFoldDB" id="A0A5A7MZ11"/>
<dbReference type="PANTHER" id="PTHR47739">
    <property type="entry name" value="TRNA1(VAL) (ADENINE(37)-N6)-METHYLTRANSFERASE"/>
    <property type="match status" value="1"/>
</dbReference>
<keyword evidence="2" id="KW-0949">S-adenosyl-L-methionine</keyword>
<sequence length="265" mass="28816">MALHKVNAEGLTEDLLLGGRVRLLQPHRGVRVSIDTVLLASVMAPRPGERVIEAGAGSGGAALCVAARCPDVALTGIDIDPDMVNLAKRNAALNGFEDRVAFLNANVTDRPAVLGRGQFHHAMANPPYFEERTCFAPPTKTRARAFIDQDAVLGDWVRFCLDMVCDKGTVSFIHRADRLDELIALLYGRAGEMAVFPLWPKAGLPAKRVIVQARKAMKGTAMHMPGLVLHDPGGAFSEQTEAVLRDARNIDLSRAGWSRLMHPQR</sequence>
<dbReference type="GO" id="GO:0032259">
    <property type="term" value="P:methylation"/>
    <property type="evidence" value="ECO:0007669"/>
    <property type="project" value="UniProtKB-KW"/>
</dbReference>
<gene>
    <name evidence="4" type="ORF">JCM17845_18560</name>
</gene>
<proteinExistence type="predicted"/>
<protein>
    <submittedName>
        <fullName evidence="4">Methyltransferase</fullName>
    </submittedName>
</protein>
<dbReference type="InterPro" id="IPR007848">
    <property type="entry name" value="Small_mtfrase_dom"/>
</dbReference>
<dbReference type="InterPro" id="IPR029063">
    <property type="entry name" value="SAM-dependent_MTases_sf"/>
</dbReference>
<dbReference type="InterPro" id="IPR050210">
    <property type="entry name" value="tRNA_Adenine-N(6)_MTase"/>
</dbReference>
<evidence type="ECO:0000256" key="1">
    <source>
        <dbReference type="ARBA" id="ARBA00022603"/>
    </source>
</evidence>
<organism evidence="4 5">
    <name type="scientific">Iodidimonas gelatinilytica</name>
    <dbReference type="NCBI Taxonomy" id="1236966"/>
    <lineage>
        <taxon>Bacteria</taxon>
        <taxon>Pseudomonadati</taxon>
        <taxon>Pseudomonadota</taxon>
        <taxon>Alphaproteobacteria</taxon>
        <taxon>Iodidimonadales</taxon>
        <taxon>Iodidimonadaceae</taxon>
        <taxon>Iodidimonas</taxon>
    </lineage>
</organism>
<feature type="domain" description="Methyltransferase small" evidence="3">
    <location>
        <begin position="34"/>
        <end position="132"/>
    </location>
</feature>
<comment type="caution">
    <text evidence="4">The sequence shown here is derived from an EMBL/GenBank/DDBJ whole genome shotgun (WGS) entry which is preliminary data.</text>
</comment>
<evidence type="ECO:0000313" key="5">
    <source>
        <dbReference type="Proteomes" id="UP000325187"/>
    </source>
</evidence>
<evidence type="ECO:0000256" key="2">
    <source>
        <dbReference type="ARBA" id="ARBA00022691"/>
    </source>
</evidence>
<keyword evidence="1 4" id="KW-0489">Methyltransferase</keyword>